<gene>
    <name evidence="7" type="ORF">KA717_04760</name>
</gene>
<name>A0A977KYD1_9CYAN</name>
<feature type="transmembrane region" description="Helical" evidence="5">
    <location>
        <begin position="198"/>
        <end position="216"/>
    </location>
</feature>
<feature type="transmembrane region" description="Helical" evidence="5">
    <location>
        <begin position="57"/>
        <end position="75"/>
    </location>
</feature>
<organism evidence="7">
    <name type="scientific">Woronichinia naegeliana WA131</name>
    <dbReference type="NCBI Taxonomy" id="2824559"/>
    <lineage>
        <taxon>Bacteria</taxon>
        <taxon>Bacillati</taxon>
        <taxon>Cyanobacteriota</taxon>
        <taxon>Cyanophyceae</taxon>
        <taxon>Synechococcales</taxon>
        <taxon>Coelosphaeriaceae</taxon>
        <taxon>Woronichinia</taxon>
    </lineage>
</organism>
<evidence type="ECO:0000259" key="6">
    <source>
        <dbReference type="Pfam" id="PF04932"/>
    </source>
</evidence>
<dbReference type="KEGG" id="wna:KA717_04760"/>
<keyword evidence="7" id="KW-0436">Ligase</keyword>
<sequence>MSNFKSSSQAALRREWQALQWGVILLPLNPILSLLGFLFALFSTWKSQFRSIINSQWGQAWGILTLWLLLTTLLAQYKGESLLGLANFVPYFGVFLAYRLILQDFTRLRRLAWYLVLPSFLLIGLGFGQLYGGWATPGWLGGLGTNLIPYGRPEGRISSLLMYANIFSAYLLMVLPLNVGLGIEGFRQWQRDKSQRTLFLWLALGFLAILNLGSTFLTDSRSAWGISFVVAVAFAFYLTWYWLIGLGFSLAAIVMWASWGPFGKEPLRQIVPSYLWARLSDELYPDRYKTAFRSTQWNFAWGMMQDRPIFGWGLRNFTPLYQAKMNVWLGHPHNLPLMLLGEIGIPGTLLFLGIVGMGLYQATRLLWALGKPQGSRRRQSQHLLLMSYLLSFASVMGYNLLDVTIFDIRVNLMGWIILAAIAGVSQRYQRLWQSSRFRFR</sequence>
<feature type="transmembrane region" description="Helical" evidence="5">
    <location>
        <begin position="160"/>
        <end position="186"/>
    </location>
</feature>
<protein>
    <submittedName>
        <fullName evidence="7">O-antigen ligase family protein</fullName>
    </submittedName>
</protein>
<evidence type="ECO:0000256" key="4">
    <source>
        <dbReference type="ARBA" id="ARBA00023136"/>
    </source>
</evidence>
<keyword evidence="3 5" id="KW-1133">Transmembrane helix</keyword>
<keyword evidence="2 5" id="KW-0812">Transmembrane</keyword>
<dbReference type="GO" id="GO:0016020">
    <property type="term" value="C:membrane"/>
    <property type="evidence" value="ECO:0007669"/>
    <property type="project" value="UniProtKB-SubCell"/>
</dbReference>
<dbReference type="Proteomes" id="UP001065613">
    <property type="component" value="Chromosome"/>
</dbReference>
<comment type="subcellular location">
    <subcellularLocation>
        <location evidence="1">Membrane</location>
        <topology evidence="1">Multi-pass membrane protein</topology>
    </subcellularLocation>
</comment>
<dbReference type="AlphaFoldDB" id="A0A977KYD1"/>
<dbReference type="GO" id="GO:0016874">
    <property type="term" value="F:ligase activity"/>
    <property type="evidence" value="ECO:0007669"/>
    <property type="project" value="UniProtKB-KW"/>
</dbReference>
<feature type="transmembrane region" description="Helical" evidence="5">
    <location>
        <begin position="412"/>
        <end position="428"/>
    </location>
</feature>
<dbReference type="EMBL" id="CP073041">
    <property type="protein sequence ID" value="UXE62163.1"/>
    <property type="molecule type" value="Genomic_DNA"/>
</dbReference>
<feature type="transmembrane region" description="Helical" evidence="5">
    <location>
        <begin position="383"/>
        <end position="400"/>
    </location>
</feature>
<feature type="transmembrane region" description="Helical" evidence="5">
    <location>
        <begin position="113"/>
        <end position="134"/>
    </location>
</feature>
<dbReference type="InterPro" id="IPR051533">
    <property type="entry name" value="WaaL-like"/>
</dbReference>
<evidence type="ECO:0000256" key="3">
    <source>
        <dbReference type="ARBA" id="ARBA00022989"/>
    </source>
</evidence>
<feature type="domain" description="O-antigen ligase-related" evidence="6">
    <location>
        <begin position="207"/>
        <end position="352"/>
    </location>
</feature>
<feature type="transmembrane region" description="Helical" evidence="5">
    <location>
        <begin position="343"/>
        <end position="362"/>
    </location>
</feature>
<dbReference type="PANTHER" id="PTHR37422:SF13">
    <property type="entry name" value="LIPOPOLYSACCHARIDE BIOSYNTHESIS PROTEIN PA4999-RELATED"/>
    <property type="match status" value="1"/>
</dbReference>
<evidence type="ECO:0000256" key="2">
    <source>
        <dbReference type="ARBA" id="ARBA00022692"/>
    </source>
</evidence>
<evidence type="ECO:0000313" key="7">
    <source>
        <dbReference type="EMBL" id="UXE62163.1"/>
    </source>
</evidence>
<accession>A0A977KYD1</accession>
<evidence type="ECO:0000256" key="1">
    <source>
        <dbReference type="ARBA" id="ARBA00004141"/>
    </source>
</evidence>
<evidence type="ECO:0000256" key="5">
    <source>
        <dbReference type="SAM" id="Phobius"/>
    </source>
</evidence>
<feature type="transmembrane region" description="Helical" evidence="5">
    <location>
        <begin position="81"/>
        <end position="101"/>
    </location>
</feature>
<keyword evidence="4 5" id="KW-0472">Membrane</keyword>
<proteinExistence type="predicted"/>
<feature type="transmembrane region" description="Helical" evidence="5">
    <location>
        <begin position="20"/>
        <end position="45"/>
    </location>
</feature>
<dbReference type="Pfam" id="PF04932">
    <property type="entry name" value="Wzy_C"/>
    <property type="match status" value="1"/>
</dbReference>
<feature type="transmembrane region" description="Helical" evidence="5">
    <location>
        <begin position="222"/>
        <end position="238"/>
    </location>
</feature>
<dbReference type="InterPro" id="IPR007016">
    <property type="entry name" value="O-antigen_ligase-rel_domated"/>
</dbReference>
<reference evidence="7" key="1">
    <citation type="submission" date="2021-04" db="EMBL/GenBank/DDBJ databases">
        <title>Genome sequence of Woronichinia naegeliana from Washington state freshwater lake bloom.</title>
        <authorList>
            <person name="Dreher T.W."/>
        </authorList>
    </citation>
    <scope>NUCLEOTIDE SEQUENCE</scope>
    <source>
        <strain evidence="7">WA131</strain>
    </source>
</reference>
<dbReference type="PANTHER" id="PTHR37422">
    <property type="entry name" value="TEICHURONIC ACID BIOSYNTHESIS PROTEIN TUAE"/>
    <property type="match status" value="1"/>
</dbReference>